<dbReference type="Proteomes" id="UP000824782">
    <property type="component" value="Unassembled WGS sequence"/>
</dbReference>
<reference evidence="1" key="1">
    <citation type="thesis" date="2020" institute="ProQuest LLC" country="789 East Eisenhower Parkway, Ann Arbor, MI, USA">
        <title>Comparative Genomics and Chromosome Evolution.</title>
        <authorList>
            <person name="Mudd A.B."/>
        </authorList>
    </citation>
    <scope>NUCLEOTIDE SEQUENCE</scope>
    <source>
        <strain evidence="1">237g6f4</strain>
        <tissue evidence="1">Blood</tissue>
    </source>
</reference>
<evidence type="ECO:0000313" key="1">
    <source>
        <dbReference type="EMBL" id="KAG8535084.1"/>
    </source>
</evidence>
<dbReference type="AlphaFoldDB" id="A0AAV6YC02"/>
<comment type="caution">
    <text evidence="1">The sequence shown here is derived from an EMBL/GenBank/DDBJ whole genome shotgun (WGS) entry which is preliminary data.</text>
</comment>
<accession>A0AAV6YC02</accession>
<gene>
    <name evidence="1" type="ORF">GDO81_029478</name>
</gene>
<organism evidence="1 2">
    <name type="scientific">Engystomops pustulosus</name>
    <name type="common">Tungara frog</name>
    <name type="synonym">Physalaemus pustulosus</name>
    <dbReference type="NCBI Taxonomy" id="76066"/>
    <lineage>
        <taxon>Eukaryota</taxon>
        <taxon>Metazoa</taxon>
        <taxon>Chordata</taxon>
        <taxon>Craniata</taxon>
        <taxon>Vertebrata</taxon>
        <taxon>Euteleostomi</taxon>
        <taxon>Amphibia</taxon>
        <taxon>Batrachia</taxon>
        <taxon>Anura</taxon>
        <taxon>Neobatrachia</taxon>
        <taxon>Hyloidea</taxon>
        <taxon>Leptodactylidae</taxon>
        <taxon>Leiuperinae</taxon>
        <taxon>Engystomops</taxon>
    </lineage>
</organism>
<name>A0AAV6YC02_ENGPU</name>
<evidence type="ECO:0000313" key="2">
    <source>
        <dbReference type="Proteomes" id="UP000824782"/>
    </source>
</evidence>
<sequence length="91" mass="10341">MKTVRGMPEKRSWEPEENILDRSLRQRVLETKKRGRLKGGGYCHECPCDPRLGSQAQLCPSPWRCPPWPSPLHVPPSVLVGRRACSRSLGH</sequence>
<proteinExistence type="predicted"/>
<keyword evidence="2" id="KW-1185">Reference proteome</keyword>
<protein>
    <submittedName>
        <fullName evidence="1">Uncharacterized protein</fullName>
    </submittedName>
</protein>
<dbReference type="EMBL" id="WNYA01079144">
    <property type="protein sequence ID" value="KAG8535084.1"/>
    <property type="molecule type" value="Genomic_DNA"/>
</dbReference>